<evidence type="ECO:0000313" key="2">
    <source>
        <dbReference type="Proteomes" id="UP000499080"/>
    </source>
</evidence>
<keyword evidence="2" id="KW-1185">Reference proteome</keyword>
<proteinExistence type="predicted"/>
<sequence>MFSRKVYDADPNCAFLSEKNAGLGVIANITSVRNRNLGLNCEIGMKLTALSDDKVENSPSELCSRFRNELVYVQSLDIKKETTQHYSAAIPHILKESVQIFRN</sequence>
<reference evidence="1 2" key="1">
    <citation type="journal article" date="2019" name="Sci. Rep.">
        <title>Orb-weaving spider Araneus ventricosus genome elucidates the spidroin gene catalogue.</title>
        <authorList>
            <person name="Kono N."/>
            <person name="Nakamura H."/>
            <person name="Ohtoshi R."/>
            <person name="Moran D.A.P."/>
            <person name="Shinohara A."/>
            <person name="Yoshida Y."/>
            <person name="Fujiwara M."/>
            <person name="Mori M."/>
            <person name="Tomita M."/>
            <person name="Arakawa K."/>
        </authorList>
    </citation>
    <scope>NUCLEOTIDE SEQUENCE [LARGE SCALE GENOMIC DNA]</scope>
</reference>
<organism evidence="1 2">
    <name type="scientific">Araneus ventricosus</name>
    <name type="common">Orbweaver spider</name>
    <name type="synonym">Epeira ventricosa</name>
    <dbReference type="NCBI Taxonomy" id="182803"/>
    <lineage>
        <taxon>Eukaryota</taxon>
        <taxon>Metazoa</taxon>
        <taxon>Ecdysozoa</taxon>
        <taxon>Arthropoda</taxon>
        <taxon>Chelicerata</taxon>
        <taxon>Arachnida</taxon>
        <taxon>Araneae</taxon>
        <taxon>Araneomorphae</taxon>
        <taxon>Entelegynae</taxon>
        <taxon>Araneoidea</taxon>
        <taxon>Araneidae</taxon>
        <taxon>Araneus</taxon>
    </lineage>
</organism>
<name>A0A4Y2GWQ1_ARAVE</name>
<evidence type="ECO:0000313" key="1">
    <source>
        <dbReference type="EMBL" id="GBM56524.1"/>
    </source>
</evidence>
<dbReference type="Proteomes" id="UP000499080">
    <property type="component" value="Unassembled WGS sequence"/>
</dbReference>
<protein>
    <submittedName>
        <fullName evidence="1">Uncharacterized protein</fullName>
    </submittedName>
</protein>
<dbReference type="EMBL" id="BGPR01255834">
    <property type="protein sequence ID" value="GBM56524.1"/>
    <property type="molecule type" value="Genomic_DNA"/>
</dbReference>
<accession>A0A4Y2GWQ1</accession>
<gene>
    <name evidence="1" type="ORF">AVEN_194672_1</name>
</gene>
<dbReference type="AlphaFoldDB" id="A0A4Y2GWQ1"/>
<comment type="caution">
    <text evidence="1">The sequence shown here is derived from an EMBL/GenBank/DDBJ whole genome shotgun (WGS) entry which is preliminary data.</text>
</comment>